<proteinExistence type="predicted"/>
<dbReference type="Pfam" id="PF09982">
    <property type="entry name" value="LpxR"/>
    <property type="match status" value="1"/>
</dbReference>
<dbReference type="RefSeq" id="WP_265725021.1">
    <property type="nucleotide sequence ID" value="NZ_JAOSLC020000003.1"/>
</dbReference>
<dbReference type="Gene3D" id="2.40.128.140">
    <property type="entry name" value="Outer membrane protein"/>
    <property type="match status" value="1"/>
</dbReference>
<evidence type="ECO:0000313" key="2">
    <source>
        <dbReference type="Proteomes" id="UP001151478"/>
    </source>
</evidence>
<organism evidence="1 2">
    <name type="scientific">Polaribacter ponticola</name>
    <dbReference type="NCBI Taxonomy" id="2978475"/>
    <lineage>
        <taxon>Bacteria</taxon>
        <taxon>Pseudomonadati</taxon>
        <taxon>Bacteroidota</taxon>
        <taxon>Flavobacteriia</taxon>
        <taxon>Flavobacteriales</taxon>
        <taxon>Flavobacteriaceae</taxon>
    </lineage>
</organism>
<evidence type="ECO:0000313" key="1">
    <source>
        <dbReference type="EMBL" id="MDD7914400.1"/>
    </source>
</evidence>
<dbReference type="EMBL" id="JAOSLC020000003">
    <property type="protein sequence ID" value="MDD7914400.1"/>
    <property type="molecule type" value="Genomic_DNA"/>
</dbReference>
<accession>A0ABT5S9Z1</accession>
<dbReference type="InterPro" id="IPR018707">
    <property type="entry name" value="LpxR"/>
</dbReference>
<dbReference type="InterPro" id="IPR037107">
    <property type="entry name" value="Put_OMP_sf"/>
</dbReference>
<reference evidence="1" key="1">
    <citation type="submission" date="2023-02" db="EMBL/GenBank/DDBJ databases">
        <title>Polaribacter ponticola sp. nov., isolated from seawater.</title>
        <authorList>
            <person name="Baek J.H."/>
            <person name="Kim J.M."/>
            <person name="Choi D.G."/>
            <person name="Jeon C.O."/>
        </authorList>
    </citation>
    <scope>NUCLEOTIDE SEQUENCE</scope>
    <source>
        <strain evidence="1">MSW5</strain>
    </source>
</reference>
<protein>
    <submittedName>
        <fullName evidence="1">Lipid A deacylase LpxR family protein</fullName>
    </submittedName>
</protein>
<dbReference type="Proteomes" id="UP001151478">
    <property type="component" value="Unassembled WGS sequence"/>
</dbReference>
<keyword evidence="2" id="KW-1185">Reference proteome</keyword>
<name>A0ABT5S9Z1_9FLAO</name>
<sequence length="317" mass="37114">MKYKFFFFLLFISVHLTSQEKYSKEISFKNDNDLYVSTFKDSYYTNGMFLSYKYISKFKSKNQEKKILEWKIGHEMFTPYKSIVQSIVEHDRPFAGYLFGSFGINRVYENNTTLKTAIQIGVIGPNSFSEELQDFIHDIYGFKKAVGWKHQIRNAFGLNFNANYNKYITKISSNYFDTHWVNQTKLGTIYTNISSGFYTRIGFKPLQKIINTIAFNTNLNNKNTNGVREIENFMYLKPTLTYAIYDATLQGSFLNTTSEVTKELNPIIFALEVGLKFTANRFNFGYTYNYNTNKTDNLRFRNGHKYGTIIINYLISD</sequence>
<gene>
    <name evidence="1" type="ORF">N5A56_008200</name>
</gene>
<comment type="caution">
    <text evidence="1">The sequence shown here is derived from an EMBL/GenBank/DDBJ whole genome shotgun (WGS) entry which is preliminary data.</text>
</comment>